<protein>
    <recommendedName>
        <fullName evidence="3">Nudix hydrolase domain-containing protein</fullName>
    </recommendedName>
</protein>
<evidence type="ECO:0000256" key="1">
    <source>
        <dbReference type="ARBA" id="ARBA00022801"/>
    </source>
</evidence>
<sequence length="167" mass="19098">MSSQKQSYPRVGVGVVLFCVQTGEILVGKRKGSHGSGQWALPGGALEWKETSSSCAKRELREETGIDLNEVWHEEVHDSLDDASEIGDDKCSFHTCESIIDDNNHWITLFRVFFVNEKDVKGKEKTMEPNKCEGWIWRRPEDIQEPMFTPLRKLLRSGKLLKLFSMI</sequence>
<dbReference type="GO" id="GO:0035539">
    <property type="term" value="F:8-oxo-7,8-dihydrodeoxyguanosine triphosphate pyrophosphatase activity"/>
    <property type="evidence" value="ECO:0007669"/>
    <property type="project" value="TreeGrafter"/>
</dbReference>
<dbReference type="PANTHER" id="PTHR16099">
    <property type="entry name" value="8-OXO-DGTP DIPHOSPHATES NUDT15"/>
    <property type="match status" value="1"/>
</dbReference>
<evidence type="ECO:0000313" key="5">
    <source>
        <dbReference type="Proteomes" id="UP000198341"/>
    </source>
</evidence>
<dbReference type="STRING" id="41875.K8EK66"/>
<dbReference type="Pfam" id="PF00293">
    <property type="entry name" value="NUDIX"/>
    <property type="match status" value="1"/>
</dbReference>
<dbReference type="Gene3D" id="3.90.79.10">
    <property type="entry name" value="Nucleoside Triphosphate Pyrophosphohydrolase"/>
    <property type="match status" value="1"/>
</dbReference>
<dbReference type="PROSITE" id="PS00893">
    <property type="entry name" value="NUDIX_BOX"/>
    <property type="match status" value="1"/>
</dbReference>
<evidence type="ECO:0000259" key="3">
    <source>
        <dbReference type="PROSITE" id="PS51462"/>
    </source>
</evidence>
<dbReference type="CDD" id="cd04678">
    <property type="entry name" value="NUDIX_MTH2_Nudt15"/>
    <property type="match status" value="1"/>
</dbReference>
<dbReference type="KEGG" id="bpg:Bathy10g02040"/>
<dbReference type="GeneID" id="19013280"/>
<organism evidence="4 5">
    <name type="scientific">Bathycoccus prasinos</name>
    <dbReference type="NCBI Taxonomy" id="41875"/>
    <lineage>
        <taxon>Eukaryota</taxon>
        <taxon>Viridiplantae</taxon>
        <taxon>Chlorophyta</taxon>
        <taxon>Mamiellophyceae</taxon>
        <taxon>Mamiellales</taxon>
        <taxon>Bathycoccaceae</taxon>
        <taxon>Bathycoccus</taxon>
    </lineage>
</organism>
<dbReference type="InterPro" id="IPR020476">
    <property type="entry name" value="Nudix_hydrolase"/>
</dbReference>
<keyword evidence="5" id="KW-1185">Reference proteome</keyword>
<dbReference type="InterPro" id="IPR020084">
    <property type="entry name" value="NUDIX_hydrolase_CS"/>
</dbReference>
<dbReference type="InterPro" id="IPR000086">
    <property type="entry name" value="NUDIX_hydrolase_dom"/>
</dbReference>
<gene>
    <name evidence="4" type="ordered locus">Bathy10g02040</name>
</gene>
<dbReference type="SUPFAM" id="SSF55811">
    <property type="entry name" value="Nudix"/>
    <property type="match status" value="1"/>
</dbReference>
<dbReference type="InterPro" id="IPR015797">
    <property type="entry name" value="NUDIX_hydrolase-like_dom_sf"/>
</dbReference>
<dbReference type="RefSeq" id="XP_007510841.1">
    <property type="nucleotide sequence ID" value="XM_007510779.1"/>
</dbReference>
<evidence type="ECO:0000313" key="4">
    <source>
        <dbReference type="EMBL" id="CCO18374.1"/>
    </source>
</evidence>
<dbReference type="EMBL" id="FO082269">
    <property type="protein sequence ID" value="CCO18374.1"/>
    <property type="molecule type" value="Genomic_DNA"/>
</dbReference>
<keyword evidence="1 2" id="KW-0378">Hydrolase</keyword>
<proteinExistence type="inferred from homology"/>
<dbReference type="OrthoDB" id="447842at2759"/>
<evidence type="ECO:0000256" key="2">
    <source>
        <dbReference type="RuleBase" id="RU003476"/>
    </source>
</evidence>
<dbReference type="PRINTS" id="PR00502">
    <property type="entry name" value="NUDIXFAMILY"/>
</dbReference>
<reference evidence="4 5" key="1">
    <citation type="submission" date="2011-10" db="EMBL/GenBank/DDBJ databases">
        <authorList>
            <person name="Genoscope - CEA"/>
        </authorList>
    </citation>
    <scope>NUCLEOTIDE SEQUENCE [LARGE SCALE GENOMIC DNA]</scope>
    <source>
        <strain evidence="4 5">RCC 1105</strain>
    </source>
</reference>
<name>K8EK66_9CHLO</name>
<dbReference type="Proteomes" id="UP000198341">
    <property type="component" value="Chromosome 10"/>
</dbReference>
<dbReference type="PROSITE" id="PS51462">
    <property type="entry name" value="NUDIX"/>
    <property type="match status" value="1"/>
</dbReference>
<dbReference type="GO" id="GO:0006203">
    <property type="term" value="P:dGTP catabolic process"/>
    <property type="evidence" value="ECO:0007669"/>
    <property type="project" value="TreeGrafter"/>
</dbReference>
<dbReference type="AlphaFoldDB" id="K8EK66"/>
<accession>K8EK66</accession>
<dbReference type="PANTHER" id="PTHR16099:SF5">
    <property type="entry name" value="NUCLEOTIDE TRIPHOSPHATE DIPHOSPHATASE NUDT15"/>
    <property type="match status" value="1"/>
</dbReference>
<comment type="similarity">
    <text evidence="2">Belongs to the Nudix hydrolase family.</text>
</comment>
<feature type="domain" description="Nudix hydrolase" evidence="3">
    <location>
        <begin position="8"/>
        <end position="167"/>
    </location>
</feature>
<dbReference type="GO" id="GO:0005829">
    <property type="term" value="C:cytosol"/>
    <property type="evidence" value="ECO:0007669"/>
    <property type="project" value="TreeGrafter"/>
</dbReference>